<evidence type="ECO:0000313" key="1">
    <source>
        <dbReference type="EMBL" id="KAF2071686.1"/>
    </source>
</evidence>
<proteinExistence type="predicted"/>
<reference evidence="1" key="1">
    <citation type="submission" date="2020-01" db="EMBL/GenBank/DDBJ databases">
        <title>Development of genomics and gene disruption for Polysphondylium violaceum indicates a role for the polyketide synthase stlB in stalk morphogenesis.</title>
        <authorList>
            <person name="Narita B."/>
            <person name="Kawabe Y."/>
            <person name="Kin K."/>
            <person name="Saito T."/>
            <person name="Gibbs R."/>
            <person name="Kuspa A."/>
            <person name="Muzny D."/>
            <person name="Queller D."/>
            <person name="Richards S."/>
            <person name="Strassman J."/>
            <person name="Sucgang R."/>
            <person name="Worley K."/>
            <person name="Schaap P."/>
        </authorList>
    </citation>
    <scope>NUCLEOTIDE SEQUENCE</scope>
    <source>
        <strain evidence="1">QSvi11</strain>
    </source>
</reference>
<comment type="caution">
    <text evidence="1">The sequence shown here is derived from an EMBL/GenBank/DDBJ whole genome shotgun (WGS) entry which is preliminary data.</text>
</comment>
<organism evidence="1 2">
    <name type="scientific">Polysphondylium violaceum</name>
    <dbReference type="NCBI Taxonomy" id="133409"/>
    <lineage>
        <taxon>Eukaryota</taxon>
        <taxon>Amoebozoa</taxon>
        <taxon>Evosea</taxon>
        <taxon>Eumycetozoa</taxon>
        <taxon>Dictyostelia</taxon>
        <taxon>Dictyosteliales</taxon>
        <taxon>Dictyosteliaceae</taxon>
        <taxon>Polysphondylium</taxon>
    </lineage>
</organism>
<dbReference type="EMBL" id="AJWJ01000350">
    <property type="protein sequence ID" value="KAF2071686.1"/>
    <property type="molecule type" value="Genomic_DNA"/>
</dbReference>
<dbReference type="AlphaFoldDB" id="A0A8J4UR65"/>
<protein>
    <submittedName>
        <fullName evidence="1">Uncharacterized protein</fullName>
    </submittedName>
</protein>
<dbReference type="Proteomes" id="UP000695562">
    <property type="component" value="Unassembled WGS sequence"/>
</dbReference>
<keyword evidence="2" id="KW-1185">Reference proteome</keyword>
<evidence type="ECO:0000313" key="2">
    <source>
        <dbReference type="Proteomes" id="UP000695562"/>
    </source>
</evidence>
<name>A0A8J4UR65_9MYCE</name>
<gene>
    <name evidence="1" type="ORF">CYY_007002</name>
</gene>
<accession>A0A8J4UR65</accession>
<sequence>MTFHQVIFKINLKLNSNSINSGGEHCKLTIDCMDSLAAQFEIILSSLIKWEILANQSCYRLARANLNGLGGYQILIMGSGRFFSNINHEVSINGATGWDTNLPYNHGAAKGTLGSTGCKSLTACIPRYSLCLGEEISANFIKKLQTQVPIFTWSNAIKAQLSAAANSNTDASPILMLKQLKLQSIGNTRSNHRFNNYLKVLISHWSPGHVVDNLFIWNLMNNTF</sequence>